<protein>
    <submittedName>
        <fullName evidence="1">Uncharacterized protein</fullName>
    </submittedName>
</protein>
<gene>
    <name evidence="1" type="ORF">S12H4_18750</name>
</gene>
<reference evidence="1" key="1">
    <citation type="journal article" date="2014" name="Front. Microbiol.">
        <title>High frequency of phylogenetically diverse reductive dehalogenase-homologous genes in deep subseafloor sedimentary metagenomes.</title>
        <authorList>
            <person name="Kawai M."/>
            <person name="Futagami T."/>
            <person name="Toyoda A."/>
            <person name="Takaki Y."/>
            <person name="Nishi S."/>
            <person name="Hori S."/>
            <person name="Arai W."/>
            <person name="Tsubouchi T."/>
            <person name="Morono Y."/>
            <person name="Uchiyama I."/>
            <person name="Ito T."/>
            <person name="Fujiyama A."/>
            <person name="Inagaki F."/>
            <person name="Takami H."/>
        </authorList>
    </citation>
    <scope>NUCLEOTIDE SEQUENCE</scope>
    <source>
        <strain evidence="1">Expedition CK06-06</strain>
    </source>
</reference>
<organism evidence="1">
    <name type="scientific">marine sediment metagenome</name>
    <dbReference type="NCBI Taxonomy" id="412755"/>
    <lineage>
        <taxon>unclassified sequences</taxon>
        <taxon>metagenomes</taxon>
        <taxon>ecological metagenomes</taxon>
    </lineage>
</organism>
<dbReference type="AlphaFoldDB" id="X1STM1"/>
<evidence type="ECO:0000313" key="1">
    <source>
        <dbReference type="EMBL" id="GAI78705.1"/>
    </source>
</evidence>
<proteinExistence type="predicted"/>
<feature type="non-terminal residue" evidence="1">
    <location>
        <position position="95"/>
    </location>
</feature>
<name>X1STM1_9ZZZZ</name>
<dbReference type="EMBL" id="BARW01009297">
    <property type="protein sequence ID" value="GAI78705.1"/>
    <property type="molecule type" value="Genomic_DNA"/>
</dbReference>
<accession>X1STM1</accession>
<comment type="caution">
    <text evidence="1">The sequence shown here is derived from an EMBL/GenBank/DDBJ whole genome shotgun (WGS) entry which is preliminary data.</text>
</comment>
<sequence length="95" mass="10391">MKWIEGIHYSKGEDGTLECLNCGRKISGMPGLGPHLTSCWKPEDSKGAGVGSKGRLEEVPEEHGFMVELLTDHGVKRAKAIADLLSYQSWDDFSA</sequence>